<gene>
    <name evidence="2" type="ORF">P9B03_16325</name>
</gene>
<sequence>MRKPEVMGYAELALASPYGVQTLREVKLTQAVNAHARLSLTGLMPVETKDQAIHQASTNDEVALYQMKNGQRVQPLFKGHVTHLAVRMVRGVYQIEIEAVSATAQLDYKAQSRSFQNEQMTYEKLLREVLKAYAGADVIDEASKGAKTQAFILQYRETDWAFLQRLASHFRTVLVPAIHVAQPKVWFGLPEGKAVQLEASHYTLRKDRTTYLQAAQNDPQHPLTSVGKAIASIPIVGNAIKGVKKEVKKVAQKVETAFNEFRRDIGITFYCTWDSENGIGIRLLNEEITEVGYQDVAI</sequence>
<evidence type="ECO:0000313" key="2">
    <source>
        <dbReference type="EMBL" id="MEC1180069.1"/>
    </source>
</evidence>
<dbReference type="Pfam" id="PF22481">
    <property type="entry name" value="DUF6985"/>
    <property type="match status" value="1"/>
</dbReference>
<evidence type="ECO:0000313" key="3">
    <source>
        <dbReference type="Proteomes" id="UP001344888"/>
    </source>
</evidence>
<organism evidence="2 3">
    <name type="scientific">Metasolibacillus meyeri</name>
    <dbReference type="NCBI Taxonomy" id="1071052"/>
    <lineage>
        <taxon>Bacteria</taxon>
        <taxon>Bacillati</taxon>
        <taxon>Bacillota</taxon>
        <taxon>Bacilli</taxon>
        <taxon>Bacillales</taxon>
        <taxon>Caryophanaceae</taxon>
        <taxon>Metasolibacillus</taxon>
    </lineage>
</organism>
<dbReference type="RefSeq" id="WP_326124581.1">
    <property type="nucleotide sequence ID" value="NZ_JARSFG010000020.1"/>
</dbReference>
<protein>
    <submittedName>
        <fullName evidence="2">Contractile injection system protein, VgrG/Pvc8 family</fullName>
    </submittedName>
</protein>
<comment type="caution">
    <text evidence="2">The sequence shown here is derived from an EMBL/GenBank/DDBJ whole genome shotgun (WGS) entry which is preliminary data.</text>
</comment>
<dbReference type="InterPro" id="IPR054254">
    <property type="entry name" value="DUF6985"/>
</dbReference>
<name>A0AAW9NWW6_9BACL</name>
<dbReference type="Gene3D" id="2.30.110.50">
    <property type="match status" value="1"/>
</dbReference>
<accession>A0AAW9NWW6</accession>
<proteinExistence type="predicted"/>
<dbReference type="Pfam" id="PF05954">
    <property type="entry name" value="Phage_GPD"/>
    <property type="match status" value="1"/>
</dbReference>
<evidence type="ECO:0000259" key="1">
    <source>
        <dbReference type="Pfam" id="PF22481"/>
    </source>
</evidence>
<dbReference type="SUPFAM" id="SSF69279">
    <property type="entry name" value="Phage tail proteins"/>
    <property type="match status" value="1"/>
</dbReference>
<dbReference type="EMBL" id="JARSFG010000020">
    <property type="protein sequence ID" value="MEC1180069.1"/>
    <property type="molecule type" value="Genomic_DNA"/>
</dbReference>
<keyword evidence="3" id="KW-1185">Reference proteome</keyword>
<reference evidence="2 3" key="1">
    <citation type="submission" date="2023-03" db="EMBL/GenBank/DDBJ databases">
        <title>Bacillus Genome Sequencing.</title>
        <authorList>
            <person name="Dunlap C."/>
        </authorList>
    </citation>
    <scope>NUCLEOTIDE SEQUENCE [LARGE SCALE GENOMIC DNA]</scope>
    <source>
        <strain evidence="2 3">B-59205</strain>
    </source>
</reference>
<dbReference type="Gene3D" id="3.55.50.10">
    <property type="entry name" value="Baseplate protein-like domains"/>
    <property type="match status" value="1"/>
</dbReference>
<feature type="domain" description="DUF6985" evidence="1">
    <location>
        <begin position="260"/>
        <end position="297"/>
    </location>
</feature>
<dbReference type="Proteomes" id="UP001344888">
    <property type="component" value="Unassembled WGS sequence"/>
</dbReference>
<dbReference type="AlphaFoldDB" id="A0AAW9NWW6"/>